<dbReference type="GO" id="GO:0016020">
    <property type="term" value="C:membrane"/>
    <property type="evidence" value="ECO:0007669"/>
    <property type="project" value="InterPro"/>
</dbReference>
<feature type="non-terminal residue" evidence="1">
    <location>
        <position position="256"/>
    </location>
</feature>
<organism evidence="1 2">
    <name type="scientific">Rotaria magnacalcarata</name>
    <dbReference type="NCBI Taxonomy" id="392030"/>
    <lineage>
        <taxon>Eukaryota</taxon>
        <taxon>Metazoa</taxon>
        <taxon>Spiralia</taxon>
        <taxon>Gnathifera</taxon>
        <taxon>Rotifera</taxon>
        <taxon>Eurotatoria</taxon>
        <taxon>Bdelloidea</taxon>
        <taxon>Philodinida</taxon>
        <taxon>Philodinidae</taxon>
        <taxon>Rotaria</taxon>
    </lineage>
</organism>
<name>A0A8S3I574_9BILA</name>
<dbReference type="InterPro" id="IPR015919">
    <property type="entry name" value="Cadherin-like_sf"/>
</dbReference>
<reference evidence="1" key="1">
    <citation type="submission" date="2021-02" db="EMBL/GenBank/DDBJ databases">
        <authorList>
            <person name="Nowell W R."/>
        </authorList>
    </citation>
    <scope>NUCLEOTIDE SEQUENCE</scope>
</reference>
<sequence length="256" mass="29516">LCFFEIQLIYENSISSSQIKVSFIDSNIKPKFSSNIYYFHTNNIRVFATSFNEIRYRLQTNPYGFIIDPTNGILSFKYDFNRMKTFHSIQLFVYAIDEKTLLNDTAIVHIIFNKANQQFSIPREIPSCQNTSILISDQTLPGTIIQNIQLNNNNSTYYYILSGDKYGLFAINNLGELSLASAILNQTCDDYFELIILISSLSKSYCRTNISIIRSPNWSYFICPIMPIEWMIEEESPIDTEIGSIKDVLLMINNNS</sequence>
<comment type="caution">
    <text evidence="1">The sequence shown here is derived from an EMBL/GenBank/DDBJ whole genome shotgun (WGS) entry which is preliminary data.</text>
</comment>
<dbReference type="GO" id="GO:0005509">
    <property type="term" value="F:calcium ion binding"/>
    <property type="evidence" value="ECO:0007669"/>
    <property type="project" value="InterPro"/>
</dbReference>
<dbReference type="Proteomes" id="UP000676336">
    <property type="component" value="Unassembled WGS sequence"/>
</dbReference>
<evidence type="ECO:0008006" key="3">
    <source>
        <dbReference type="Google" id="ProtNLM"/>
    </source>
</evidence>
<evidence type="ECO:0000313" key="2">
    <source>
        <dbReference type="Proteomes" id="UP000676336"/>
    </source>
</evidence>
<proteinExistence type="predicted"/>
<evidence type="ECO:0000313" key="1">
    <source>
        <dbReference type="EMBL" id="CAF5191998.1"/>
    </source>
</evidence>
<gene>
    <name evidence="1" type="ORF">SMN809_LOCUS72581</name>
</gene>
<dbReference type="SUPFAM" id="SSF49313">
    <property type="entry name" value="Cadherin-like"/>
    <property type="match status" value="1"/>
</dbReference>
<protein>
    <recommendedName>
        <fullName evidence="3">Cadherin domain-containing protein</fullName>
    </recommendedName>
</protein>
<dbReference type="AlphaFoldDB" id="A0A8S3I574"/>
<accession>A0A8S3I574</accession>
<dbReference type="EMBL" id="CAJOBI010326001">
    <property type="protein sequence ID" value="CAF5191998.1"/>
    <property type="molecule type" value="Genomic_DNA"/>
</dbReference>
<feature type="non-terminal residue" evidence="1">
    <location>
        <position position="1"/>
    </location>
</feature>